<dbReference type="InterPro" id="IPR045584">
    <property type="entry name" value="Pilin-like"/>
</dbReference>
<dbReference type="NCBIfam" id="TIGR02532">
    <property type="entry name" value="IV_pilin_GFxxxE"/>
    <property type="match status" value="1"/>
</dbReference>
<dbReference type="SUPFAM" id="SSF54523">
    <property type="entry name" value="Pili subunits"/>
    <property type="match status" value="1"/>
</dbReference>
<dbReference type="Proteomes" id="UP000316238">
    <property type="component" value="Unassembled WGS sequence"/>
</dbReference>
<evidence type="ECO:0000313" key="2">
    <source>
        <dbReference type="EMBL" id="TAA74629.1"/>
    </source>
</evidence>
<evidence type="ECO:0000313" key="3">
    <source>
        <dbReference type="Proteomes" id="UP000316238"/>
    </source>
</evidence>
<dbReference type="InterPro" id="IPR012902">
    <property type="entry name" value="N_methyl_site"/>
</dbReference>
<keyword evidence="1" id="KW-1133">Transmembrane helix</keyword>
<comment type="caution">
    <text evidence="2">The sequence shown here is derived from an EMBL/GenBank/DDBJ whole genome shotgun (WGS) entry which is preliminary data.</text>
</comment>
<name>A0A521G0S7_9BACT</name>
<protein>
    <submittedName>
        <fullName evidence="2">General secretion pathway protein H</fullName>
    </submittedName>
</protein>
<dbReference type="PROSITE" id="PS00409">
    <property type="entry name" value="PROKAR_NTER_METHYL"/>
    <property type="match status" value="1"/>
</dbReference>
<organism evidence="2 3">
    <name type="scientific">Candidatus Electronema aureum</name>
    <dbReference type="NCBI Taxonomy" id="2005002"/>
    <lineage>
        <taxon>Bacteria</taxon>
        <taxon>Pseudomonadati</taxon>
        <taxon>Thermodesulfobacteriota</taxon>
        <taxon>Desulfobulbia</taxon>
        <taxon>Desulfobulbales</taxon>
        <taxon>Desulfobulbaceae</taxon>
        <taxon>Candidatus Electronema</taxon>
    </lineage>
</organism>
<reference evidence="2" key="1">
    <citation type="submission" date="2017-07" db="EMBL/GenBank/DDBJ databases">
        <title>The cable genome - Insights into the physiology and evolution of filamentous bacteria capable of sulfide oxidation via long distance electron transfer.</title>
        <authorList>
            <person name="Thorup C."/>
            <person name="Bjerg J.T."/>
            <person name="Schreiber L."/>
            <person name="Nielsen L.P."/>
            <person name="Kjeldsen K.U."/>
            <person name="Boesen T."/>
            <person name="Boggild A."/>
            <person name="Meysman F."/>
            <person name="Geelhoed J."/>
            <person name="Schramm A."/>
        </authorList>
    </citation>
    <scope>NUCLEOTIDE SEQUENCE [LARGE SCALE GENOMIC DNA]</scope>
    <source>
        <strain evidence="2">GS</strain>
    </source>
</reference>
<gene>
    <name evidence="2" type="ORF">CDV28_12123</name>
</gene>
<feature type="transmembrane region" description="Helical" evidence="1">
    <location>
        <begin position="15"/>
        <end position="36"/>
    </location>
</feature>
<dbReference type="AlphaFoldDB" id="A0A521G0S7"/>
<dbReference type="EMBL" id="NQJD01000021">
    <property type="protein sequence ID" value="TAA74629.1"/>
    <property type="molecule type" value="Genomic_DNA"/>
</dbReference>
<dbReference type="Pfam" id="PF07963">
    <property type="entry name" value="N_methyl"/>
    <property type="match status" value="1"/>
</dbReference>
<proteinExistence type="predicted"/>
<sequence>MWISTAGSSEVSDQGFTLIELIVVMVLISLTASFAIPQIRSTLFTNELTSAVRRFVGLVAETGQEARLKRSAVVLRYDDSKRLFTAAPAEEDDSNEKKFQEIRLADSVQVTSIVAAHSESSTDLNIRFDSRGYVDKTAVHFRHENGEELTVLLSPFLGVTRILDGHVSLDDDRIMLNQ</sequence>
<keyword evidence="3" id="KW-1185">Reference proteome</keyword>
<accession>A0A521G0S7</accession>
<evidence type="ECO:0000256" key="1">
    <source>
        <dbReference type="SAM" id="Phobius"/>
    </source>
</evidence>
<keyword evidence="1" id="KW-0812">Transmembrane</keyword>
<keyword evidence="1" id="KW-0472">Membrane</keyword>
<dbReference type="Gene3D" id="3.30.700.10">
    <property type="entry name" value="Glycoprotein, Type 4 Pilin"/>
    <property type="match status" value="1"/>
</dbReference>